<comment type="caution">
    <text evidence="1">The sequence shown here is derived from an EMBL/GenBank/DDBJ whole genome shotgun (WGS) entry which is preliminary data.</text>
</comment>
<name>A0A4Q7M977_9BURK</name>
<dbReference type="Proteomes" id="UP000292039">
    <property type="component" value="Unassembled WGS sequence"/>
</dbReference>
<gene>
    <name evidence="1" type="ORF">EV679_3431</name>
</gene>
<organism evidence="1 2">
    <name type="scientific">Kerstersia gyiorum</name>
    <dbReference type="NCBI Taxonomy" id="206506"/>
    <lineage>
        <taxon>Bacteria</taxon>
        <taxon>Pseudomonadati</taxon>
        <taxon>Pseudomonadota</taxon>
        <taxon>Betaproteobacteria</taxon>
        <taxon>Burkholderiales</taxon>
        <taxon>Alcaligenaceae</taxon>
        <taxon>Kerstersia</taxon>
    </lineage>
</organism>
<evidence type="ECO:0000313" key="1">
    <source>
        <dbReference type="EMBL" id="RZS63787.1"/>
    </source>
</evidence>
<reference evidence="1 2" key="1">
    <citation type="submission" date="2019-02" db="EMBL/GenBank/DDBJ databases">
        <title>Genomic Encyclopedia of Type Strains, Phase IV (KMG-IV): sequencing the most valuable type-strain genomes for metagenomic binning, comparative biology and taxonomic classification.</title>
        <authorList>
            <person name="Goeker M."/>
        </authorList>
    </citation>
    <scope>NUCLEOTIDE SEQUENCE [LARGE SCALE GENOMIC DNA]</scope>
    <source>
        <strain evidence="1 2">DSM 16618</strain>
    </source>
</reference>
<evidence type="ECO:0008006" key="3">
    <source>
        <dbReference type="Google" id="ProtNLM"/>
    </source>
</evidence>
<proteinExistence type="predicted"/>
<accession>A0A4Q7M977</accession>
<sequence length="49" mass="5421">MSLGYVHSLSPRTTLYGFAALGQRYDLDDVVGADAPRTRRVAMGLTHHF</sequence>
<dbReference type="EMBL" id="SGWZ01000008">
    <property type="protein sequence ID" value="RZS63787.1"/>
    <property type="molecule type" value="Genomic_DNA"/>
</dbReference>
<evidence type="ECO:0000313" key="2">
    <source>
        <dbReference type="Proteomes" id="UP000292039"/>
    </source>
</evidence>
<protein>
    <recommendedName>
        <fullName evidence="3">Porin</fullName>
    </recommendedName>
</protein>
<dbReference type="AlphaFoldDB" id="A0A4Q7M977"/>